<reference evidence="2" key="1">
    <citation type="submission" date="2021-01" db="EMBL/GenBank/DDBJ databases">
        <authorList>
            <consortium name="Genoscope - CEA"/>
            <person name="William W."/>
        </authorList>
    </citation>
    <scope>NUCLEOTIDE SEQUENCE</scope>
</reference>
<dbReference type="AlphaFoldDB" id="A0A8S1NN00"/>
<gene>
    <name evidence="2" type="ORF">PPRIM_AZ9-3.1.T0860014</name>
</gene>
<comment type="caution">
    <text evidence="2">The sequence shown here is derived from an EMBL/GenBank/DDBJ whole genome shotgun (WGS) entry which is preliminary data.</text>
</comment>
<keyword evidence="1" id="KW-0472">Membrane</keyword>
<dbReference type="EMBL" id="CAJJDM010000089">
    <property type="protein sequence ID" value="CAD8090405.1"/>
    <property type="molecule type" value="Genomic_DNA"/>
</dbReference>
<protein>
    <recommendedName>
        <fullName evidence="4">Transmembrane protein</fullName>
    </recommendedName>
</protein>
<dbReference type="Proteomes" id="UP000688137">
    <property type="component" value="Unassembled WGS sequence"/>
</dbReference>
<evidence type="ECO:0000256" key="1">
    <source>
        <dbReference type="SAM" id="Phobius"/>
    </source>
</evidence>
<name>A0A8S1NN00_PARPR</name>
<keyword evidence="3" id="KW-1185">Reference proteome</keyword>
<organism evidence="2 3">
    <name type="scientific">Paramecium primaurelia</name>
    <dbReference type="NCBI Taxonomy" id="5886"/>
    <lineage>
        <taxon>Eukaryota</taxon>
        <taxon>Sar</taxon>
        <taxon>Alveolata</taxon>
        <taxon>Ciliophora</taxon>
        <taxon>Intramacronucleata</taxon>
        <taxon>Oligohymenophorea</taxon>
        <taxon>Peniculida</taxon>
        <taxon>Parameciidae</taxon>
        <taxon>Paramecium</taxon>
    </lineage>
</organism>
<keyword evidence="1" id="KW-0812">Transmembrane</keyword>
<accession>A0A8S1NN00</accession>
<sequence>MFSRKFILRNWSQIEVKISFANLINGKKIELKQCSDAYFLLIGFLIIKTFFFFSKFLILSILNTVMIFTHQCCCNLQYSYQKQYREILTCKQTLKQSIRKNLIQYYNQNNLFPHYYYFFQILNLLHLKFFTKRTFYQYLEFNLDLRSEIFKAYMMFQLRLEEEKILLSIKLLNQKFDFANQFNYTQFEILEELHFDISKTFIEFQENQKQKRRVQIRINQFHYLLQKLFQLLLKKFKKQQYYKLFILQRQVKCIAIKL</sequence>
<keyword evidence="1" id="KW-1133">Transmembrane helix</keyword>
<evidence type="ECO:0000313" key="3">
    <source>
        <dbReference type="Proteomes" id="UP000688137"/>
    </source>
</evidence>
<evidence type="ECO:0008006" key="4">
    <source>
        <dbReference type="Google" id="ProtNLM"/>
    </source>
</evidence>
<evidence type="ECO:0000313" key="2">
    <source>
        <dbReference type="EMBL" id="CAD8090405.1"/>
    </source>
</evidence>
<feature type="transmembrane region" description="Helical" evidence="1">
    <location>
        <begin position="37"/>
        <end position="62"/>
    </location>
</feature>
<proteinExistence type="predicted"/>